<protein>
    <submittedName>
        <fullName evidence="2">Uncharacterized protein</fullName>
    </submittedName>
</protein>
<feature type="coiled-coil region" evidence="1">
    <location>
        <begin position="9"/>
        <end position="143"/>
    </location>
</feature>
<accession>A0A7T8JUQ1</accession>
<name>A0A7T8JUQ1_CALRO</name>
<dbReference type="Proteomes" id="UP000595437">
    <property type="component" value="Chromosome 17"/>
</dbReference>
<proteinExistence type="predicted"/>
<gene>
    <name evidence="2" type="ORF">FKW44_022562</name>
</gene>
<sequence length="303" mass="34932">KSILPSVKASNESEETQRLQSELEAVKSKLKMEKMKNKTETALIKKSLEEERASRISLENQLKDAQTRHREYESELGDLKTGLEALKTQLETRDESARSLLNKDIDELEASLQAHRLKSSETLDKHERLKSKSKELLKRLKKERILSKAKDRRILVMKSAFERLKSLSKAMEADYRYILLHLGGQIDLIARLLSAYFDGSEKRHWKSSNEEDFIEWFARIQASALWAQKQVVSNGIRNWKGQDGDVFKESTRISIQAEQDDEETEVPKSVVFDAVKQVSTEYPDKLCNLFAQIENNEVVGSQF</sequence>
<feature type="non-terminal residue" evidence="2">
    <location>
        <position position="1"/>
    </location>
</feature>
<keyword evidence="3" id="KW-1185">Reference proteome</keyword>
<dbReference type="OrthoDB" id="10557228at2759"/>
<evidence type="ECO:0000256" key="1">
    <source>
        <dbReference type="SAM" id="Coils"/>
    </source>
</evidence>
<keyword evidence="1" id="KW-0175">Coiled coil</keyword>
<dbReference type="AlphaFoldDB" id="A0A7T8JUQ1"/>
<dbReference type="EMBL" id="CP045906">
    <property type="protein sequence ID" value="QQP34615.1"/>
    <property type="molecule type" value="Genomic_DNA"/>
</dbReference>
<reference evidence="3" key="1">
    <citation type="submission" date="2021-01" db="EMBL/GenBank/DDBJ databases">
        <title>Caligus Genome Assembly.</title>
        <authorList>
            <person name="Gallardo-Escarate C."/>
        </authorList>
    </citation>
    <scope>NUCLEOTIDE SEQUENCE [LARGE SCALE GENOMIC DNA]</scope>
</reference>
<evidence type="ECO:0000313" key="3">
    <source>
        <dbReference type="Proteomes" id="UP000595437"/>
    </source>
</evidence>
<organism evidence="2 3">
    <name type="scientific">Caligus rogercresseyi</name>
    <name type="common">Sea louse</name>
    <dbReference type="NCBI Taxonomy" id="217165"/>
    <lineage>
        <taxon>Eukaryota</taxon>
        <taxon>Metazoa</taxon>
        <taxon>Ecdysozoa</taxon>
        <taxon>Arthropoda</taxon>
        <taxon>Crustacea</taxon>
        <taxon>Multicrustacea</taxon>
        <taxon>Hexanauplia</taxon>
        <taxon>Copepoda</taxon>
        <taxon>Siphonostomatoida</taxon>
        <taxon>Caligidae</taxon>
        <taxon>Caligus</taxon>
    </lineage>
</organism>
<evidence type="ECO:0000313" key="2">
    <source>
        <dbReference type="EMBL" id="QQP34615.1"/>
    </source>
</evidence>